<evidence type="ECO:0000313" key="1">
    <source>
        <dbReference type="EMBL" id="CAB4035967.1"/>
    </source>
</evidence>
<keyword evidence="2" id="KW-1185">Reference proteome</keyword>
<dbReference type="Pfam" id="PF17921">
    <property type="entry name" value="Integrase_H2C2"/>
    <property type="match status" value="1"/>
</dbReference>
<protein>
    <submittedName>
        <fullName evidence="1">Uncharacterized protein</fullName>
    </submittedName>
</protein>
<comment type="caution">
    <text evidence="1">The sequence shown here is derived from an EMBL/GenBank/DDBJ whole genome shotgun (WGS) entry which is preliminary data.</text>
</comment>
<dbReference type="PANTHER" id="PTHR37984:SF13">
    <property type="entry name" value="RIBONUCLEASE H"/>
    <property type="match status" value="1"/>
</dbReference>
<dbReference type="InterPro" id="IPR050951">
    <property type="entry name" value="Retrovirus_Pol_polyprotein"/>
</dbReference>
<gene>
    <name evidence="1" type="ORF">PACLA_8A075904</name>
</gene>
<dbReference type="Proteomes" id="UP001152795">
    <property type="component" value="Unassembled WGS sequence"/>
</dbReference>
<dbReference type="PANTHER" id="PTHR37984">
    <property type="entry name" value="PROTEIN CBG26694"/>
    <property type="match status" value="1"/>
</dbReference>
<proteinExistence type="predicted"/>
<dbReference type="Gene3D" id="1.10.340.70">
    <property type="match status" value="1"/>
</dbReference>
<name>A0A7D9LJT7_PARCT</name>
<evidence type="ECO:0000313" key="2">
    <source>
        <dbReference type="Proteomes" id="UP001152795"/>
    </source>
</evidence>
<dbReference type="OrthoDB" id="5862337at2759"/>
<feature type="non-terminal residue" evidence="1">
    <location>
        <position position="1"/>
    </location>
</feature>
<dbReference type="InterPro" id="IPR041588">
    <property type="entry name" value="Integrase_H2C2"/>
</dbReference>
<dbReference type="AlphaFoldDB" id="A0A7D9LJT7"/>
<dbReference type="FunFam" id="1.10.340.70:FF:000003">
    <property type="entry name" value="Protein CBG25708"/>
    <property type="match status" value="1"/>
</dbReference>
<sequence length="284" mass="33191">YKEGIQDANANALSRLPLPDTPGSTPVPEETILLMELLETTPIRAEQVKNWTKRTPILARVLKFIKQGWPSKCPDGEFQPYFQRRDELSVQDDCILWGNRVVVPPQGRRQVVDELHETHPGICKMKSLARSYVWWPNMDNDLENKVRTCNNCQINRKNPPEAPLHPWEWPSRPWERIHIDYAGPFLGKCSSSWSMRTQNGSKCIQRMWQHREQQLKNFDQHLQSTAFLKQLLVITVVIFAVKNSKNFWRKTAFTTEGLLLIIQPPMDLQNGRSRRLRKDEEDVK</sequence>
<reference evidence="1" key="1">
    <citation type="submission" date="2020-04" db="EMBL/GenBank/DDBJ databases">
        <authorList>
            <person name="Alioto T."/>
            <person name="Alioto T."/>
            <person name="Gomez Garrido J."/>
        </authorList>
    </citation>
    <scope>NUCLEOTIDE SEQUENCE</scope>
    <source>
        <strain evidence="1">A484AB</strain>
    </source>
</reference>
<organism evidence="1 2">
    <name type="scientific">Paramuricea clavata</name>
    <name type="common">Red gorgonian</name>
    <name type="synonym">Violescent sea-whip</name>
    <dbReference type="NCBI Taxonomy" id="317549"/>
    <lineage>
        <taxon>Eukaryota</taxon>
        <taxon>Metazoa</taxon>
        <taxon>Cnidaria</taxon>
        <taxon>Anthozoa</taxon>
        <taxon>Octocorallia</taxon>
        <taxon>Malacalcyonacea</taxon>
        <taxon>Plexauridae</taxon>
        <taxon>Paramuricea</taxon>
    </lineage>
</organism>
<accession>A0A7D9LJT7</accession>
<dbReference type="EMBL" id="CACRXK020021567">
    <property type="protein sequence ID" value="CAB4035967.1"/>
    <property type="molecule type" value="Genomic_DNA"/>
</dbReference>